<organism evidence="2 3">
    <name type="scientific">Caerostris darwini</name>
    <dbReference type="NCBI Taxonomy" id="1538125"/>
    <lineage>
        <taxon>Eukaryota</taxon>
        <taxon>Metazoa</taxon>
        <taxon>Ecdysozoa</taxon>
        <taxon>Arthropoda</taxon>
        <taxon>Chelicerata</taxon>
        <taxon>Arachnida</taxon>
        <taxon>Araneae</taxon>
        <taxon>Araneomorphae</taxon>
        <taxon>Entelegynae</taxon>
        <taxon>Araneoidea</taxon>
        <taxon>Araneidae</taxon>
        <taxon>Caerostris</taxon>
    </lineage>
</organism>
<evidence type="ECO:0000313" key="2">
    <source>
        <dbReference type="EMBL" id="GIX80581.1"/>
    </source>
</evidence>
<feature type="compositionally biased region" description="Basic residues" evidence="1">
    <location>
        <begin position="8"/>
        <end position="18"/>
    </location>
</feature>
<evidence type="ECO:0000313" key="3">
    <source>
        <dbReference type="Proteomes" id="UP001054837"/>
    </source>
</evidence>
<gene>
    <name evidence="2" type="ORF">CDAR_15811</name>
</gene>
<feature type="region of interest" description="Disordered" evidence="1">
    <location>
        <begin position="1"/>
        <end position="20"/>
    </location>
</feature>
<comment type="caution">
    <text evidence="2">The sequence shown here is derived from an EMBL/GenBank/DDBJ whole genome shotgun (WGS) entry which is preliminary data.</text>
</comment>
<keyword evidence="3" id="KW-1185">Reference proteome</keyword>
<reference evidence="2 3" key="1">
    <citation type="submission" date="2021-06" db="EMBL/GenBank/DDBJ databases">
        <title>Caerostris darwini draft genome.</title>
        <authorList>
            <person name="Kono N."/>
            <person name="Arakawa K."/>
        </authorList>
    </citation>
    <scope>NUCLEOTIDE SEQUENCE [LARGE SCALE GENOMIC DNA]</scope>
</reference>
<protein>
    <submittedName>
        <fullName evidence="2">Uncharacterized protein</fullName>
    </submittedName>
</protein>
<dbReference type="EMBL" id="BPLQ01001306">
    <property type="protein sequence ID" value="GIX80581.1"/>
    <property type="molecule type" value="Genomic_DNA"/>
</dbReference>
<sequence>MHGTNQTRNKKTRKHQFAKGKAPTIIAAHGIVQNFQLWKVSHYRKGSRPERPGYRVDHILRVPTYSSNFPHSKPEKKTTRYTSTLSFPRIAENCYPMHGTNQTRNKKTRKHQFAKGKAPTIIAAHGIVQKFQLWKVSHYRKGSRPKH</sequence>
<evidence type="ECO:0000256" key="1">
    <source>
        <dbReference type="SAM" id="MobiDB-lite"/>
    </source>
</evidence>
<accession>A0AAV4N7T8</accession>
<proteinExistence type="predicted"/>
<dbReference type="AlphaFoldDB" id="A0AAV4N7T8"/>
<dbReference type="Proteomes" id="UP001054837">
    <property type="component" value="Unassembled WGS sequence"/>
</dbReference>
<name>A0AAV4N7T8_9ARAC</name>